<accession>A0ABT5RUB9</accession>
<feature type="transmembrane region" description="Helical" evidence="1">
    <location>
        <begin position="84"/>
        <end position="104"/>
    </location>
</feature>
<dbReference type="EMBL" id="JAPCKI010000003">
    <property type="protein sequence ID" value="MDD2177300.1"/>
    <property type="molecule type" value="Genomic_DNA"/>
</dbReference>
<sequence>MHATTPQTSPDQTAYSARLSARYRNFLVPLLTLGVMGGFNALLVAQSEAGDAGWWPVAWLATAFLGVFFSAAFMAIAGHRKLPVAYGIVLGAGVGLGLTTYGVLQASLHAPWGAVMPDWLRGAQARTWLGSPWAPLLPYGAGLGLHGAAMLVFNRQPSPKSRG</sequence>
<comment type="caution">
    <text evidence="2">The sequence shown here is derived from an EMBL/GenBank/DDBJ whole genome shotgun (WGS) entry which is preliminary data.</text>
</comment>
<evidence type="ECO:0000313" key="3">
    <source>
        <dbReference type="Proteomes" id="UP001148932"/>
    </source>
</evidence>
<evidence type="ECO:0000256" key="1">
    <source>
        <dbReference type="SAM" id="Phobius"/>
    </source>
</evidence>
<keyword evidence="1" id="KW-0812">Transmembrane</keyword>
<evidence type="ECO:0000313" key="2">
    <source>
        <dbReference type="EMBL" id="MDD2177300.1"/>
    </source>
</evidence>
<proteinExistence type="predicted"/>
<reference evidence="2" key="1">
    <citation type="submission" date="2022-10" db="EMBL/GenBank/DDBJ databases">
        <title>Description of microaerobic benzene degrading bacteria.</title>
        <authorList>
            <person name="Bedics A."/>
            <person name="Tancsics A."/>
            <person name="Banerjee S."/>
        </authorList>
    </citation>
    <scope>NUCLEOTIDE SEQUENCE</scope>
    <source>
        <strain evidence="2">D2M1</strain>
    </source>
</reference>
<feature type="transmembrane region" description="Helical" evidence="1">
    <location>
        <begin position="57"/>
        <end position="77"/>
    </location>
</feature>
<keyword evidence="1" id="KW-1133">Transmembrane helix</keyword>
<keyword evidence="3" id="KW-1185">Reference proteome</keyword>
<feature type="transmembrane region" description="Helical" evidence="1">
    <location>
        <begin position="26"/>
        <end position="45"/>
    </location>
</feature>
<name>A0ABT5RUB9_9BURK</name>
<dbReference type="RefSeq" id="WP_274108839.1">
    <property type="nucleotide sequence ID" value="NZ_JAPCKI010000003.1"/>
</dbReference>
<organism evidence="2 3">
    <name type="scientific">Acidovorax benzenivorans</name>
    <dbReference type="NCBI Taxonomy" id="2987520"/>
    <lineage>
        <taxon>Bacteria</taxon>
        <taxon>Pseudomonadati</taxon>
        <taxon>Pseudomonadota</taxon>
        <taxon>Betaproteobacteria</taxon>
        <taxon>Burkholderiales</taxon>
        <taxon>Comamonadaceae</taxon>
        <taxon>Acidovorax</taxon>
    </lineage>
</organism>
<keyword evidence="1" id="KW-0472">Membrane</keyword>
<dbReference type="Proteomes" id="UP001148932">
    <property type="component" value="Unassembled WGS sequence"/>
</dbReference>
<protein>
    <submittedName>
        <fullName evidence="2">Uncharacterized protein</fullName>
    </submittedName>
</protein>
<feature type="transmembrane region" description="Helical" evidence="1">
    <location>
        <begin position="136"/>
        <end position="153"/>
    </location>
</feature>
<gene>
    <name evidence="2" type="ORF">OIN59_07620</name>
</gene>